<protein>
    <recommendedName>
        <fullName evidence="2">Gp6 domain containing protein</fullName>
    </recommendedName>
</protein>
<name>A0A6J7WL88_9CAUD</name>
<dbReference type="EMBL" id="LR798261">
    <property type="protein sequence ID" value="CAB5218586.1"/>
    <property type="molecule type" value="Genomic_DNA"/>
</dbReference>
<reference evidence="1" key="1">
    <citation type="submission" date="2020-05" db="EMBL/GenBank/DDBJ databases">
        <authorList>
            <person name="Chiriac C."/>
            <person name="Salcher M."/>
            <person name="Ghai R."/>
            <person name="Kavagutti S V."/>
        </authorList>
    </citation>
    <scope>NUCLEOTIDE SEQUENCE</scope>
</reference>
<dbReference type="Pfam" id="PF24163">
    <property type="entry name" value="HCP"/>
    <property type="match status" value="1"/>
</dbReference>
<dbReference type="InterPro" id="IPR056472">
    <property type="entry name" value="HCP"/>
</dbReference>
<evidence type="ECO:0008006" key="2">
    <source>
        <dbReference type="Google" id="ProtNLM"/>
    </source>
</evidence>
<organism evidence="1">
    <name type="scientific">uncultured Caudovirales phage</name>
    <dbReference type="NCBI Taxonomy" id="2100421"/>
    <lineage>
        <taxon>Viruses</taxon>
        <taxon>Duplodnaviria</taxon>
        <taxon>Heunggongvirae</taxon>
        <taxon>Uroviricota</taxon>
        <taxon>Caudoviricetes</taxon>
        <taxon>Peduoviridae</taxon>
        <taxon>Maltschvirus</taxon>
        <taxon>Maltschvirus maltsch</taxon>
    </lineage>
</organism>
<proteinExistence type="predicted"/>
<evidence type="ECO:0000313" key="1">
    <source>
        <dbReference type="EMBL" id="CAB5218586.1"/>
    </source>
</evidence>
<accession>A0A6J7WL88</accession>
<gene>
    <name evidence="1" type="ORF">UFOVP218_33</name>
</gene>
<sequence>MATDLLTKAEYKAYAGINSTNMDAEIDLLIPRVSDFVKSYCRKTFVDYYDEAKTETFNGGFDRLLLKETPVVNVLSVSYSEDYGQTYTKLVKFTDWVQNGDAIISINPTGFTEQLMGYKVSYFAGYETLPGDLKLGVFDLLTYYRRHDSSIHSNKAPGTNTVQIEYVSTTSLPAHIKRVLDQYTADYS</sequence>